<dbReference type="SUPFAM" id="SSF51101">
    <property type="entry name" value="Mannose-binding lectins"/>
    <property type="match status" value="1"/>
</dbReference>
<name>A0A1R2CQK3_9CILI</name>
<keyword evidence="3" id="KW-1185">Reference proteome</keyword>
<dbReference type="Pfam" id="PF01419">
    <property type="entry name" value="Jacalin"/>
    <property type="match status" value="1"/>
</dbReference>
<protein>
    <recommendedName>
        <fullName evidence="1">Jacalin-type lectin domain-containing protein</fullName>
    </recommendedName>
</protein>
<comment type="caution">
    <text evidence="2">The sequence shown here is derived from an EMBL/GenBank/DDBJ whole genome shotgun (WGS) entry which is preliminary data.</text>
</comment>
<dbReference type="AlphaFoldDB" id="A0A1R2CQK3"/>
<reference evidence="2 3" key="1">
    <citation type="submission" date="2016-11" db="EMBL/GenBank/DDBJ databases">
        <title>The macronuclear genome of Stentor coeruleus: a giant cell with tiny introns.</title>
        <authorList>
            <person name="Slabodnick M."/>
            <person name="Ruby J.G."/>
            <person name="Reiff S.B."/>
            <person name="Swart E.C."/>
            <person name="Gosai S."/>
            <person name="Prabakaran S."/>
            <person name="Witkowska E."/>
            <person name="Larue G.E."/>
            <person name="Fisher S."/>
            <person name="Freeman R.M."/>
            <person name="Gunawardena J."/>
            <person name="Chu W."/>
            <person name="Stover N.A."/>
            <person name="Gregory B.D."/>
            <person name="Nowacki M."/>
            <person name="Derisi J."/>
            <person name="Roy S.W."/>
            <person name="Marshall W.F."/>
            <person name="Sood P."/>
        </authorList>
    </citation>
    <scope>NUCLEOTIDE SEQUENCE [LARGE SCALE GENOMIC DNA]</scope>
    <source>
        <strain evidence="2">WM001</strain>
    </source>
</reference>
<feature type="domain" description="Jacalin-type lectin" evidence="1">
    <location>
        <begin position="70"/>
        <end position="180"/>
    </location>
</feature>
<evidence type="ECO:0000313" key="2">
    <source>
        <dbReference type="EMBL" id="OMJ91284.1"/>
    </source>
</evidence>
<organism evidence="2 3">
    <name type="scientific">Stentor coeruleus</name>
    <dbReference type="NCBI Taxonomy" id="5963"/>
    <lineage>
        <taxon>Eukaryota</taxon>
        <taxon>Sar</taxon>
        <taxon>Alveolata</taxon>
        <taxon>Ciliophora</taxon>
        <taxon>Postciliodesmatophora</taxon>
        <taxon>Heterotrichea</taxon>
        <taxon>Heterotrichida</taxon>
        <taxon>Stentoridae</taxon>
        <taxon>Stentor</taxon>
    </lineage>
</organism>
<dbReference type="InterPro" id="IPR001229">
    <property type="entry name" value="Jacalin-like_lectin_dom"/>
</dbReference>
<evidence type="ECO:0000259" key="1">
    <source>
        <dbReference type="Pfam" id="PF01419"/>
    </source>
</evidence>
<sequence length="228" mass="26383">MHIFSLRRIFRALHGVKYTTCEHCNEPISSASSLHTCNLKAIPLQFYYTKLTESSRSIRFYDRCPGRSFLHEINIWATNYISGLEVKIEDLQSKKIQVLKHGETVGKLYRFSLENGEFITKIDYGCDFHGMYYISLKSDRKEMKIGDFNRPKKSIELPDGCGMVGVFGGHTEVVLHLGFYFDSKAEVNWKRHRELLLIRSKGQVKEDNDLGMILKLDDSLVRYLAAFI</sequence>
<dbReference type="OrthoDB" id="318257at2759"/>
<dbReference type="Proteomes" id="UP000187209">
    <property type="component" value="Unassembled WGS sequence"/>
</dbReference>
<dbReference type="EMBL" id="MPUH01000084">
    <property type="protein sequence ID" value="OMJ91284.1"/>
    <property type="molecule type" value="Genomic_DNA"/>
</dbReference>
<proteinExistence type="predicted"/>
<dbReference type="Gene3D" id="2.100.10.30">
    <property type="entry name" value="Jacalin-like lectin domain"/>
    <property type="match status" value="1"/>
</dbReference>
<evidence type="ECO:0000313" key="3">
    <source>
        <dbReference type="Proteomes" id="UP000187209"/>
    </source>
</evidence>
<dbReference type="InterPro" id="IPR036404">
    <property type="entry name" value="Jacalin-like_lectin_dom_sf"/>
</dbReference>
<accession>A0A1R2CQK3</accession>
<gene>
    <name evidence="2" type="ORF">SteCoe_6172</name>
</gene>